<dbReference type="EMBL" id="ML977498">
    <property type="protein sequence ID" value="KAF2134341.1"/>
    <property type="molecule type" value="Genomic_DNA"/>
</dbReference>
<dbReference type="GO" id="GO:0005737">
    <property type="term" value="C:cytoplasm"/>
    <property type="evidence" value="ECO:0007669"/>
    <property type="project" value="TreeGrafter"/>
</dbReference>
<dbReference type="PANTHER" id="PTHR48100">
    <property type="entry name" value="BROAD-SPECIFICITY PHOSPHATASE YOR283W-RELATED"/>
    <property type="match status" value="1"/>
</dbReference>
<dbReference type="PANTHER" id="PTHR48100:SF54">
    <property type="entry name" value="PHOSPHATASE SPAC5H10.03-RELATED"/>
    <property type="match status" value="1"/>
</dbReference>
<dbReference type="RefSeq" id="XP_033528728.1">
    <property type="nucleotide sequence ID" value="XM_033665464.1"/>
</dbReference>
<accession>A0A6A6AUX5</accession>
<proteinExistence type="predicted"/>
<feature type="region of interest" description="Disordered" evidence="1">
    <location>
        <begin position="19"/>
        <end position="46"/>
    </location>
</feature>
<dbReference type="SUPFAM" id="SSF53254">
    <property type="entry name" value="Phosphoglycerate mutase-like"/>
    <property type="match status" value="1"/>
</dbReference>
<dbReference type="Pfam" id="PF00300">
    <property type="entry name" value="His_Phos_1"/>
    <property type="match status" value="1"/>
</dbReference>
<dbReference type="OrthoDB" id="496981at2759"/>
<name>A0A6A6AUX5_9PLEO</name>
<gene>
    <name evidence="2" type="ORF">P153DRAFT_331459</name>
</gene>
<organism evidence="2 3">
    <name type="scientific">Dothidotthia symphoricarpi CBS 119687</name>
    <dbReference type="NCBI Taxonomy" id="1392245"/>
    <lineage>
        <taxon>Eukaryota</taxon>
        <taxon>Fungi</taxon>
        <taxon>Dikarya</taxon>
        <taxon>Ascomycota</taxon>
        <taxon>Pezizomycotina</taxon>
        <taxon>Dothideomycetes</taxon>
        <taxon>Pleosporomycetidae</taxon>
        <taxon>Pleosporales</taxon>
        <taxon>Dothidotthiaceae</taxon>
        <taxon>Dothidotthia</taxon>
    </lineage>
</organism>
<dbReference type="InterPro" id="IPR029033">
    <property type="entry name" value="His_PPase_superfam"/>
</dbReference>
<dbReference type="Gene3D" id="3.40.50.1240">
    <property type="entry name" value="Phosphoglycerate mutase-like"/>
    <property type="match status" value="1"/>
</dbReference>
<sequence>MTPPLIHLIRHGESLHNIHPNHPHPDPPLTKRGHHTTKHTTLPTPPDLILISPLTRTLQTAVNMFPSLLTTPPQIPVQIWPSLCETHNTSPCNTGSPRAALQTAFPSLDFSTCPETWDFPPHTHADATARAERVRAELLRLSQTYHSIAVVTHRGFKEYLVKGRRFGLGEVRSYRFATLEEGREEGVRWGVDGETGAVRDFGPTVLVLWG</sequence>
<reference evidence="2" key="1">
    <citation type="journal article" date="2020" name="Stud. Mycol.">
        <title>101 Dothideomycetes genomes: a test case for predicting lifestyles and emergence of pathogens.</title>
        <authorList>
            <person name="Haridas S."/>
            <person name="Albert R."/>
            <person name="Binder M."/>
            <person name="Bloem J."/>
            <person name="Labutti K."/>
            <person name="Salamov A."/>
            <person name="Andreopoulos B."/>
            <person name="Baker S."/>
            <person name="Barry K."/>
            <person name="Bills G."/>
            <person name="Bluhm B."/>
            <person name="Cannon C."/>
            <person name="Castanera R."/>
            <person name="Culley D."/>
            <person name="Daum C."/>
            <person name="Ezra D."/>
            <person name="Gonzalez J."/>
            <person name="Henrissat B."/>
            <person name="Kuo A."/>
            <person name="Liang C."/>
            <person name="Lipzen A."/>
            <person name="Lutzoni F."/>
            <person name="Magnuson J."/>
            <person name="Mondo S."/>
            <person name="Nolan M."/>
            <person name="Ohm R."/>
            <person name="Pangilinan J."/>
            <person name="Park H.-J."/>
            <person name="Ramirez L."/>
            <person name="Alfaro M."/>
            <person name="Sun H."/>
            <person name="Tritt A."/>
            <person name="Yoshinaga Y."/>
            <person name="Zwiers L.-H."/>
            <person name="Turgeon B."/>
            <person name="Goodwin S."/>
            <person name="Spatafora J."/>
            <person name="Crous P."/>
            <person name="Grigoriev I."/>
        </authorList>
    </citation>
    <scope>NUCLEOTIDE SEQUENCE</scope>
    <source>
        <strain evidence="2">CBS 119687</strain>
    </source>
</reference>
<dbReference type="InterPro" id="IPR013078">
    <property type="entry name" value="His_Pase_superF_clade-1"/>
</dbReference>
<dbReference type="GO" id="GO:0016791">
    <property type="term" value="F:phosphatase activity"/>
    <property type="evidence" value="ECO:0007669"/>
    <property type="project" value="TreeGrafter"/>
</dbReference>
<evidence type="ECO:0000313" key="3">
    <source>
        <dbReference type="Proteomes" id="UP000799771"/>
    </source>
</evidence>
<keyword evidence="3" id="KW-1185">Reference proteome</keyword>
<evidence type="ECO:0000256" key="1">
    <source>
        <dbReference type="SAM" id="MobiDB-lite"/>
    </source>
</evidence>
<dbReference type="GeneID" id="54405896"/>
<dbReference type="InterPro" id="IPR001345">
    <property type="entry name" value="PG/BPGM_mutase_AS"/>
</dbReference>
<dbReference type="Proteomes" id="UP000799771">
    <property type="component" value="Unassembled WGS sequence"/>
</dbReference>
<protein>
    <submittedName>
        <fullName evidence="2">Phosphoglycerate mutase-like protein</fullName>
    </submittedName>
</protein>
<evidence type="ECO:0000313" key="2">
    <source>
        <dbReference type="EMBL" id="KAF2134341.1"/>
    </source>
</evidence>
<dbReference type="InterPro" id="IPR050275">
    <property type="entry name" value="PGM_Phosphatase"/>
</dbReference>
<dbReference type="PROSITE" id="PS00175">
    <property type="entry name" value="PG_MUTASE"/>
    <property type="match status" value="1"/>
</dbReference>
<dbReference type="SMART" id="SM00855">
    <property type="entry name" value="PGAM"/>
    <property type="match status" value="1"/>
</dbReference>
<dbReference type="CDD" id="cd07067">
    <property type="entry name" value="HP_PGM_like"/>
    <property type="match status" value="1"/>
</dbReference>
<dbReference type="AlphaFoldDB" id="A0A6A6AUX5"/>